<accession>A0ABV5RIY4</accession>
<name>A0ABV5RIY4_9ACTN</name>
<feature type="region of interest" description="Disordered" evidence="1">
    <location>
        <begin position="1"/>
        <end position="25"/>
    </location>
</feature>
<reference evidence="2 3" key="1">
    <citation type="submission" date="2024-09" db="EMBL/GenBank/DDBJ databases">
        <authorList>
            <person name="Sun Q."/>
            <person name="Mori K."/>
        </authorList>
    </citation>
    <scope>NUCLEOTIDE SEQUENCE [LARGE SCALE GENOMIC DNA]</scope>
    <source>
        <strain evidence="2 3">JCM 3331</strain>
    </source>
</reference>
<protein>
    <submittedName>
        <fullName evidence="2">Uncharacterized protein</fullName>
    </submittedName>
</protein>
<proteinExistence type="predicted"/>
<evidence type="ECO:0000313" key="3">
    <source>
        <dbReference type="Proteomes" id="UP001589710"/>
    </source>
</evidence>
<comment type="caution">
    <text evidence="2">The sequence shown here is derived from an EMBL/GenBank/DDBJ whole genome shotgun (WGS) entry which is preliminary data.</text>
</comment>
<evidence type="ECO:0000313" key="2">
    <source>
        <dbReference type="EMBL" id="MFB9577236.1"/>
    </source>
</evidence>
<keyword evidence="3" id="KW-1185">Reference proteome</keyword>
<gene>
    <name evidence="2" type="ORF">ACFFTL_34450</name>
</gene>
<evidence type="ECO:0000256" key="1">
    <source>
        <dbReference type="SAM" id="MobiDB-lite"/>
    </source>
</evidence>
<dbReference type="RefSeq" id="WP_345513780.1">
    <property type="nucleotide sequence ID" value="NZ_BAAAXD010000023.1"/>
</dbReference>
<sequence>MPRTAGALADPVVLDRDPYAGPPEEIGATRVLRTYVGGRRVHDTEA</sequence>
<dbReference type="Proteomes" id="UP001589710">
    <property type="component" value="Unassembled WGS sequence"/>
</dbReference>
<dbReference type="EMBL" id="JBHMCG010000143">
    <property type="protein sequence ID" value="MFB9577236.1"/>
    <property type="molecule type" value="Genomic_DNA"/>
</dbReference>
<dbReference type="SUPFAM" id="SSF51338">
    <property type="entry name" value="Composite domain of metallo-dependent hydrolases"/>
    <property type="match status" value="1"/>
</dbReference>
<organism evidence="2 3">
    <name type="scientific">Streptomyces yanii</name>
    <dbReference type="NCBI Taxonomy" id="78510"/>
    <lineage>
        <taxon>Bacteria</taxon>
        <taxon>Bacillati</taxon>
        <taxon>Actinomycetota</taxon>
        <taxon>Actinomycetes</taxon>
        <taxon>Kitasatosporales</taxon>
        <taxon>Streptomycetaceae</taxon>
        <taxon>Streptomyces</taxon>
    </lineage>
</organism>
<dbReference type="InterPro" id="IPR011059">
    <property type="entry name" value="Metal-dep_hydrolase_composite"/>
</dbReference>